<dbReference type="PANTHER" id="PTHR47714:SF1">
    <property type="entry name" value="RNA-BINDING CRS1 _ YHBY (CRM) DOMAIN PROTEIN"/>
    <property type="match status" value="1"/>
</dbReference>
<dbReference type="InterPro" id="IPR001890">
    <property type="entry name" value="RNA-binding_CRM"/>
</dbReference>
<evidence type="ECO:0000313" key="6">
    <source>
        <dbReference type="Proteomes" id="UP001567538"/>
    </source>
</evidence>
<feature type="compositionally biased region" description="Basic residues" evidence="3">
    <location>
        <begin position="286"/>
        <end position="295"/>
    </location>
</feature>
<evidence type="ECO:0000313" key="5">
    <source>
        <dbReference type="EMBL" id="KAL1554331.1"/>
    </source>
</evidence>
<dbReference type="Proteomes" id="UP001567538">
    <property type="component" value="Unassembled WGS sequence"/>
</dbReference>
<dbReference type="Gene3D" id="3.30.110.60">
    <property type="entry name" value="YhbY-like"/>
    <property type="match status" value="1"/>
</dbReference>
<reference evidence="5 6" key="1">
    <citation type="submission" date="2024-06" db="EMBL/GenBank/DDBJ databases">
        <title>A chromosome level genome sequence of Diviner's sage (Salvia divinorum).</title>
        <authorList>
            <person name="Ford S.A."/>
            <person name="Ro D.-K."/>
            <person name="Ness R.W."/>
            <person name="Phillips M.A."/>
        </authorList>
    </citation>
    <scope>NUCLEOTIDE SEQUENCE [LARGE SCALE GENOMIC DNA]</scope>
    <source>
        <strain evidence="5">SAF-2024a</strain>
        <tissue evidence="5">Leaf</tissue>
    </source>
</reference>
<dbReference type="EMBL" id="JBEAFC010000006">
    <property type="protein sequence ID" value="KAL1554331.1"/>
    <property type="molecule type" value="Genomic_DNA"/>
</dbReference>
<dbReference type="SUPFAM" id="SSF75471">
    <property type="entry name" value="YhbY-like"/>
    <property type="match status" value="1"/>
</dbReference>
<organism evidence="5 6">
    <name type="scientific">Salvia divinorum</name>
    <name type="common">Maria pastora</name>
    <name type="synonym">Diviner's sage</name>
    <dbReference type="NCBI Taxonomy" id="28513"/>
    <lineage>
        <taxon>Eukaryota</taxon>
        <taxon>Viridiplantae</taxon>
        <taxon>Streptophyta</taxon>
        <taxon>Embryophyta</taxon>
        <taxon>Tracheophyta</taxon>
        <taxon>Spermatophyta</taxon>
        <taxon>Magnoliopsida</taxon>
        <taxon>eudicotyledons</taxon>
        <taxon>Gunneridae</taxon>
        <taxon>Pentapetalae</taxon>
        <taxon>asterids</taxon>
        <taxon>lamiids</taxon>
        <taxon>Lamiales</taxon>
        <taxon>Lamiaceae</taxon>
        <taxon>Nepetoideae</taxon>
        <taxon>Mentheae</taxon>
        <taxon>Salviinae</taxon>
        <taxon>Salvia</taxon>
        <taxon>Salvia subgen. Calosphace</taxon>
    </lineage>
</organism>
<feature type="domain" description="CRM" evidence="4">
    <location>
        <begin position="148"/>
        <end position="247"/>
    </location>
</feature>
<evidence type="ECO:0000256" key="1">
    <source>
        <dbReference type="ARBA" id="ARBA00022884"/>
    </source>
</evidence>
<dbReference type="FunFam" id="3.30.110.60:FF:000004">
    <property type="entry name" value="RNA-binding CRS1 / YhbY (CRM) domain protein"/>
    <property type="match status" value="1"/>
</dbReference>
<feature type="region of interest" description="Disordered" evidence="3">
    <location>
        <begin position="258"/>
        <end position="295"/>
    </location>
</feature>
<accession>A0ABD1HD04</accession>
<name>A0ABD1HD04_SALDI</name>
<proteinExistence type="predicted"/>
<keyword evidence="6" id="KW-1185">Reference proteome</keyword>
<keyword evidence="1 2" id="KW-0694">RNA-binding</keyword>
<gene>
    <name evidence="5" type="ORF">AAHA92_14901</name>
</gene>
<evidence type="ECO:0000256" key="2">
    <source>
        <dbReference type="PROSITE-ProRule" id="PRU00626"/>
    </source>
</evidence>
<dbReference type="PANTHER" id="PTHR47714">
    <property type="entry name" value="CRS1/YHBY DOMAIN CONTAINING PROTEIN, EXPRESSED"/>
    <property type="match status" value="1"/>
</dbReference>
<protein>
    <recommendedName>
        <fullName evidence="4">CRM domain-containing protein</fullName>
    </recommendedName>
</protein>
<dbReference type="PROSITE" id="PS51295">
    <property type="entry name" value="CRM"/>
    <property type="match status" value="1"/>
</dbReference>
<evidence type="ECO:0000259" key="4">
    <source>
        <dbReference type="PROSITE" id="PS51295"/>
    </source>
</evidence>
<dbReference type="AlphaFoldDB" id="A0ABD1HD04"/>
<dbReference type="Pfam" id="PF01985">
    <property type="entry name" value="CRS1_YhbY"/>
    <property type="match status" value="1"/>
</dbReference>
<dbReference type="SMART" id="SM01103">
    <property type="entry name" value="CRS1_YhbY"/>
    <property type="match status" value="1"/>
</dbReference>
<comment type="caution">
    <text evidence="5">The sequence shown here is derived from an EMBL/GenBank/DDBJ whole genome shotgun (WGS) entry which is preliminary data.</text>
</comment>
<dbReference type="GO" id="GO:0003723">
    <property type="term" value="F:RNA binding"/>
    <property type="evidence" value="ECO:0007669"/>
    <property type="project" value="UniProtKB-UniRule"/>
</dbReference>
<dbReference type="InterPro" id="IPR035920">
    <property type="entry name" value="YhbY-like_sf"/>
</dbReference>
<evidence type="ECO:0000256" key="3">
    <source>
        <dbReference type="SAM" id="MobiDB-lite"/>
    </source>
</evidence>
<sequence>MATLSSFSPHLILHRLISRPAAPSCLCAADSTYFRNRSASATVYSQSRKSYPLLRAAPSIASSRLILPSFSSSSHSNTQQRFSSSAVLLENVQFESEGEIDSAFLENVETESEGEVDAVSASAVVEVSNSEVIKTAPRPPLPPPPPPPSLSVKEKKDLASFAHSLGKKLKSQQVGKSGVTDTVIGALIETLEKNELLKLKIHGTCPGELEDVVKQLEESTGSVVVGQIGRTVILYRPSLSKQKAEEKKKQVQRDLLRRQAAFKQSPQSRRPAAVPGQEPSWPRQAGRGRRRTSRV</sequence>